<dbReference type="PANTHER" id="PTHR12599:SF0">
    <property type="entry name" value="PTERIN-4-ALPHA-CARBINOLAMINE DEHYDRATASE"/>
    <property type="match status" value="1"/>
</dbReference>
<evidence type="ECO:0000313" key="5">
    <source>
        <dbReference type="EMBL" id="MFC3266519.1"/>
    </source>
</evidence>
<dbReference type="SUPFAM" id="SSF55248">
    <property type="entry name" value="PCD-like"/>
    <property type="match status" value="1"/>
</dbReference>
<dbReference type="InterPro" id="IPR001533">
    <property type="entry name" value="Pterin_deHydtase"/>
</dbReference>
<comment type="caution">
    <text evidence="5">The sequence shown here is derived from an EMBL/GenBank/DDBJ whole genome shotgun (WGS) entry which is preliminary data.</text>
</comment>
<reference evidence="6" key="1">
    <citation type="journal article" date="2019" name="Int. J. Syst. Evol. Microbiol.">
        <title>The Global Catalogue of Microorganisms (GCM) 10K type strain sequencing project: providing services to taxonomists for standard genome sequencing and annotation.</title>
        <authorList>
            <consortium name="The Broad Institute Genomics Platform"/>
            <consortium name="The Broad Institute Genome Sequencing Center for Infectious Disease"/>
            <person name="Wu L."/>
            <person name="Ma J."/>
        </authorList>
    </citation>
    <scope>NUCLEOTIDE SEQUENCE [LARGE SCALE GENOMIC DNA]</scope>
    <source>
        <strain evidence="6">CCM 7941</strain>
    </source>
</reference>
<evidence type="ECO:0000256" key="4">
    <source>
        <dbReference type="ARBA" id="ARBA00023239"/>
    </source>
</evidence>
<evidence type="ECO:0000313" key="6">
    <source>
        <dbReference type="Proteomes" id="UP001595536"/>
    </source>
</evidence>
<dbReference type="Gene3D" id="3.30.1360.20">
    <property type="entry name" value="Transcriptional coactivator/pterin dehydratase"/>
    <property type="match status" value="1"/>
</dbReference>
<comment type="similarity">
    <text evidence="2">Belongs to the pterin-4-alpha-carbinolamine dehydratase family.</text>
</comment>
<evidence type="ECO:0000256" key="3">
    <source>
        <dbReference type="ARBA" id="ARBA00013252"/>
    </source>
</evidence>
<dbReference type="EC" id="4.2.1.96" evidence="3"/>
<keyword evidence="4" id="KW-0456">Lyase</keyword>
<gene>
    <name evidence="5" type="ORF">ACFOEX_09150</name>
</gene>
<sequence length="123" mass="12929">MTEAASPDALLTGQRLQQAIASLPAGWRLEGNALTRVYDTTGWKATLMLAGALGHVCEAAWHHPELTLSFGAVKVALWTHTAGGVTARDVALARQIEAVALWRPDDGVLEGAPPAHAVVKAES</sequence>
<dbReference type="Proteomes" id="UP001595536">
    <property type="component" value="Unassembled WGS sequence"/>
</dbReference>
<name>A0ABV7LG76_9HYPH</name>
<dbReference type="PANTHER" id="PTHR12599">
    <property type="entry name" value="PTERIN-4-ALPHA-CARBINOLAMINE DEHYDRATASE"/>
    <property type="match status" value="1"/>
</dbReference>
<organism evidence="5 6">
    <name type="scientific">Camelimonas abortus</name>
    <dbReference type="NCBI Taxonomy" id="1017184"/>
    <lineage>
        <taxon>Bacteria</taxon>
        <taxon>Pseudomonadati</taxon>
        <taxon>Pseudomonadota</taxon>
        <taxon>Alphaproteobacteria</taxon>
        <taxon>Hyphomicrobiales</taxon>
        <taxon>Chelatococcaceae</taxon>
        <taxon>Camelimonas</taxon>
    </lineage>
</organism>
<proteinExistence type="inferred from homology"/>
<dbReference type="Pfam" id="PF01329">
    <property type="entry name" value="Pterin_4a"/>
    <property type="match status" value="1"/>
</dbReference>
<accession>A0ABV7LG76</accession>
<protein>
    <recommendedName>
        <fullName evidence="3">4a-hydroxytetrahydrobiopterin dehydratase</fullName>
        <ecNumber evidence="3">4.2.1.96</ecNumber>
    </recommendedName>
</protein>
<dbReference type="EMBL" id="JBHRUV010000045">
    <property type="protein sequence ID" value="MFC3266519.1"/>
    <property type="molecule type" value="Genomic_DNA"/>
</dbReference>
<dbReference type="CDD" id="cd00488">
    <property type="entry name" value="PCD_DCoH"/>
    <property type="match status" value="1"/>
</dbReference>
<evidence type="ECO:0000256" key="1">
    <source>
        <dbReference type="ARBA" id="ARBA00001554"/>
    </source>
</evidence>
<dbReference type="RefSeq" id="WP_376830243.1">
    <property type="nucleotide sequence ID" value="NZ_JBHLWR010000006.1"/>
</dbReference>
<dbReference type="InterPro" id="IPR036428">
    <property type="entry name" value="PCD_sf"/>
</dbReference>
<comment type="catalytic activity">
    <reaction evidence="1">
        <text>(4aS,6R)-4a-hydroxy-L-erythro-5,6,7,8-tetrahydrobiopterin = (6R)-L-erythro-6,7-dihydrobiopterin + H2O</text>
        <dbReference type="Rhea" id="RHEA:11920"/>
        <dbReference type="ChEBI" id="CHEBI:15377"/>
        <dbReference type="ChEBI" id="CHEBI:15642"/>
        <dbReference type="ChEBI" id="CHEBI:43120"/>
        <dbReference type="EC" id="4.2.1.96"/>
    </reaction>
</comment>
<evidence type="ECO:0000256" key="2">
    <source>
        <dbReference type="ARBA" id="ARBA00006472"/>
    </source>
</evidence>
<keyword evidence="6" id="KW-1185">Reference proteome</keyword>